<reference evidence="1 2" key="1">
    <citation type="journal article" date="2015" name="Genome Announc.">
        <title>Draft Genome Sequences of Marine Isolates of Thalassomonas viridans and Thalassomonas actiniarum.</title>
        <authorList>
            <person name="Olonade I."/>
            <person name="van Zyl L.J."/>
            <person name="Trindade M."/>
        </authorList>
    </citation>
    <scope>NUCLEOTIDE SEQUENCE [LARGE SCALE GENOMIC DNA]</scope>
    <source>
        <strain evidence="1 2">A5K-106</strain>
    </source>
</reference>
<dbReference type="AlphaFoldDB" id="A0AAE9YPK9"/>
<evidence type="ECO:0000313" key="2">
    <source>
        <dbReference type="Proteomes" id="UP000032568"/>
    </source>
</evidence>
<dbReference type="KEGG" id="tact:SG35_021680"/>
<dbReference type="RefSeq" id="WP_160298255.1">
    <property type="nucleotide sequence ID" value="NZ_CP059735.1"/>
</dbReference>
<dbReference type="GO" id="GO:0006355">
    <property type="term" value="P:regulation of DNA-templated transcription"/>
    <property type="evidence" value="ECO:0007669"/>
    <property type="project" value="InterPro"/>
</dbReference>
<dbReference type="InterPro" id="IPR010985">
    <property type="entry name" value="Ribbon_hlx_hlx"/>
</dbReference>
<protein>
    <recommendedName>
        <fullName evidence="3">CopG-like ribbon-helix-helix domain-containing protein</fullName>
    </recommendedName>
</protein>
<reference evidence="1 2" key="2">
    <citation type="journal article" date="2022" name="Mar. Drugs">
        <title>Bioassay-Guided Fractionation Leads to the Detection of Cholic Acid Generated by the Rare Thalassomonas sp.</title>
        <authorList>
            <person name="Pheiffer F."/>
            <person name="Schneider Y.K."/>
            <person name="Hansen E.H."/>
            <person name="Andersen J.H."/>
            <person name="Isaksson J."/>
            <person name="Busche T."/>
            <person name="R C."/>
            <person name="Kalinowski J."/>
            <person name="Zyl L.V."/>
            <person name="Trindade M."/>
        </authorList>
    </citation>
    <scope>NUCLEOTIDE SEQUENCE [LARGE SCALE GENOMIC DNA]</scope>
    <source>
        <strain evidence="1 2">A5K-106</strain>
    </source>
</reference>
<evidence type="ECO:0008006" key="3">
    <source>
        <dbReference type="Google" id="ProtNLM"/>
    </source>
</evidence>
<accession>A0AAE9YPK9</accession>
<dbReference type="EMBL" id="CP059735">
    <property type="protein sequence ID" value="WDD97878.1"/>
    <property type="molecule type" value="Genomic_DNA"/>
</dbReference>
<name>A0AAE9YPK9_9GAMM</name>
<dbReference type="SUPFAM" id="SSF47598">
    <property type="entry name" value="Ribbon-helix-helix"/>
    <property type="match status" value="1"/>
</dbReference>
<evidence type="ECO:0000313" key="1">
    <source>
        <dbReference type="EMBL" id="WDD97878.1"/>
    </source>
</evidence>
<proteinExistence type="predicted"/>
<gene>
    <name evidence="1" type="ORF">SG35_021680</name>
</gene>
<sequence>MKKDAVVTVRVESEIHSILNDLAKKDDRTVAWIARTLIAEALEARNLLPSQDKEPSS</sequence>
<keyword evidence="2" id="KW-1185">Reference proteome</keyword>
<dbReference type="Proteomes" id="UP000032568">
    <property type="component" value="Chromosome"/>
</dbReference>
<organism evidence="1 2">
    <name type="scientific">Thalassomonas actiniarum</name>
    <dbReference type="NCBI Taxonomy" id="485447"/>
    <lineage>
        <taxon>Bacteria</taxon>
        <taxon>Pseudomonadati</taxon>
        <taxon>Pseudomonadota</taxon>
        <taxon>Gammaproteobacteria</taxon>
        <taxon>Alteromonadales</taxon>
        <taxon>Colwelliaceae</taxon>
        <taxon>Thalassomonas</taxon>
    </lineage>
</organism>